<gene>
    <name evidence="2" type="ORF">RM574_05010</name>
</gene>
<dbReference type="PROSITE" id="PS51318">
    <property type="entry name" value="TAT"/>
    <property type="match status" value="1"/>
</dbReference>
<dbReference type="InterPro" id="IPR006311">
    <property type="entry name" value="TAT_signal"/>
</dbReference>
<reference evidence="3" key="1">
    <citation type="submission" date="2023-07" db="EMBL/GenBank/DDBJ databases">
        <title>30 novel species of actinomycetes from the DSMZ collection.</title>
        <authorList>
            <person name="Nouioui I."/>
        </authorList>
    </citation>
    <scope>NUCLEOTIDE SEQUENCE [LARGE SCALE GENOMIC DNA]</scope>
    <source>
        <strain evidence="3">DSM 41982</strain>
    </source>
</reference>
<accession>A0ABD5E2I5</accession>
<evidence type="ECO:0000256" key="1">
    <source>
        <dbReference type="SAM" id="MobiDB-lite"/>
    </source>
</evidence>
<comment type="caution">
    <text evidence="2">The sequence shown here is derived from an EMBL/GenBank/DDBJ whole genome shotgun (WGS) entry which is preliminary data.</text>
</comment>
<feature type="region of interest" description="Disordered" evidence="1">
    <location>
        <begin position="114"/>
        <end position="133"/>
    </location>
</feature>
<organism evidence="2 3">
    <name type="scientific">Streptomyces evansiae</name>
    <dbReference type="NCBI Taxonomy" id="3075535"/>
    <lineage>
        <taxon>Bacteria</taxon>
        <taxon>Bacillati</taxon>
        <taxon>Actinomycetota</taxon>
        <taxon>Actinomycetes</taxon>
        <taxon>Kitasatosporales</taxon>
        <taxon>Streptomycetaceae</taxon>
        <taxon>Streptomyces</taxon>
    </lineage>
</organism>
<sequence length="753" mass="80351">MSTGTTASHDHEEPERPAPGTPAPDSPGHTSPTRRHLLRAGAGTGLAAGALLAATAPAQARTPEAAPAARAWPTLAALLDRSPHGLTDGEHALTSGYRTPGDGGGTLLRWDSGASDAPDGGLVHTPSARPRRGRWRQVHDGTVDFRTFGVLGPRTPADDALDAMAADPSVTRVQARTDLLFRRRHTFTRSRLTLDFTGHTVHTGGIARNTHDNPFGAVFAFTGTTDPDRAVTHALTARVPELTDLYPVPDSGAFAVGEWWSVTCAPVPGGGQYERELQKLVEITEIPDDRHIRVGYLSGWELPAGRELTWVPVRPVHSVTVRDLVFLGAGEDTGAKDDEYTGSHPVSFEYAVDCHARDIHATGTFWPVVMRRWNTRFTTARCSLKNPPTVEYGGAGYLTQQIYCLDGRVSDCASSNVRHLSDLTASAHCQVVNCHGDGDDSGGNPFTTHGQYEHDLLYQGNSGLMDIANSGAPWGTSAKRITVRDHVCSWFVADTKITDLTLDNVTVLARPTFDQAGTLSVNADGAQLRGCTAVTFSLTRRSSRSARPTTLTDCHFAPPAKSVLVHSAVDTPVHLTRCVLDGLDGNTFAGTSTVTLTACTLRGSGPEAVPLTVTCPELRLTDSVLHDTGLVLDAPAGTQRLSLDGSTRLDGDNAGHTFLTTGPHRPADAATHWHLGALRSTAPATTAHAVLTTGVHHWRALGAELKGGRLRLEPAAFRGDSTLVHAHCTEDGVTREAVPEEGPRVRWTANLLL</sequence>
<proteinExistence type="predicted"/>
<dbReference type="AlphaFoldDB" id="A0ABD5E2I5"/>
<evidence type="ECO:0000313" key="3">
    <source>
        <dbReference type="Proteomes" id="UP001183607"/>
    </source>
</evidence>
<dbReference type="RefSeq" id="WP_311676689.1">
    <property type="nucleotide sequence ID" value="NZ_JAVRER010000006.1"/>
</dbReference>
<dbReference type="Proteomes" id="UP001183607">
    <property type="component" value="Unassembled WGS sequence"/>
</dbReference>
<evidence type="ECO:0000313" key="2">
    <source>
        <dbReference type="EMBL" id="MDT0414842.1"/>
    </source>
</evidence>
<dbReference type="EMBL" id="JAVRER010000006">
    <property type="protein sequence ID" value="MDT0414842.1"/>
    <property type="molecule type" value="Genomic_DNA"/>
</dbReference>
<name>A0ABD5E2I5_9ACTN</name>
<protein>
    <submittedName>
        <fullName evidence="2">Peptidase C14</fullName>
    </submittedName>
</protein>
<feature type="region of interest" description="Disordered" evidence="1">
    <location>
        <begin position="1"/>
        <end position="35"/>
    </location>
</feature>